<dbReference type="Gene3D" id="2.60.120.590">
    <property type="entry name" value="Alpha-ketoglutarate-dependent dioxygenase AlkB-like"/>
    <property type="match status" value="2"/>
</dbReference>
<comment type="caution">
    <text evidence="4">The sequence shown here is derived from an EMBL/GenBank/DDBJ whole genome shotgun (WGS) entry which is preliminary data.</text>
</comment>
<dbReference type="Pfam" id="PF13532">
    <property type="entry name" value="2OG-FeII_Oxy_2"/>
    <property type="match status" value="1"/>
</dbReference>
<feature type="compositionally biased region" description="Gly residues" evidence="2">
    <location>
        <begin position="81"/>
        <end position="92"/>
    </location>
</feature>
<dbReference type="GO" id="GO:0005759">
    <property type="term" value="C:mitochondrial matrix"/>
    <property type="evidence" value="ECO:0007669"/>
    <property type="project" value="TreeGrafter"/>
</dbReference>
<feature type="domain" description="Alpha-ketoglutarate-dependent dioxygenase AlkB-like" evidence="3">
    <location>
        <begin position="30"/>
        <end position="300"/>
    </location>
</feature>
<feature type="region of interest" description="Disordered" evidence="2">
    <location>
        <begin position="148"/>
        <end position="213"/>
    </location>
</feature>
<name>A0A835T7G2_9CHLO</name>
<organism evidence="4 5">
    <name type="scientific">Chlamydomonas schloesseri</name>
    <dbReference type="NCBI Taxonomy" id="2026947"/>
    <lineage>
        <taxon>Eukaryota</taxon>
        <taxon>Viridiplantae</taxon>
        <taxon>Chlorophyta</taxon>
        <taxon>core chlorophytes</taxon>
        <taxon>Chlorophyceae</taxon>
        <taxon>CS clade</taxon>
        <taxon>Chlamydomonadales</taxon>
        <taxon>Chlamydomonadaceae</taxon>
        <taxon>Chlamydomonas</taxon>
    </lineage>
</organism>
<feature type="compositionally biased region" description="Acidic residues" evidence="2">
    <location>
        <begin position="176"/>
        <end position="190"/>
    </location>
</feature>
<evidence type="ECO:0000259" key="3">
    <source>
        <dbReference type="Pfam" id="PF13532"/>
    </source>
</evidence>
<dbReference type="SUPFAM" id="SSF51197">
    <property type="entry name" value="Clavaminate synthase-like"/>
    <property type="match status" value="2"/>
</dbReference>
<dbReference type="PANTHER" id="PTHR21052:SF0">
    <property type="entry name" value="ALPHA-KETOGLUTARATE-DEPENDENT DIOXYGENASE ALKB HOMOLOG 7, MITOCHONDRIAL"/>
    <property type="match status" value="1"/>
</dbReference>
<feature type="compositionally biased region" description="Basic and acidic residues" evidence="2">
    <location>
        <begin position="93"/>
        <end position="102"/>
    </location>
</feature>
<gene>
    <name evidence="4" type="ORF">HYH02_011039</name>
</gene>
<proteinExistence type="inferred from homology"/>
<keyword evidence="5" id="KW-1185">Reference proteome</keyword>
<dbReference type="GO" id="GO:0006974">
    <property type="term" value="P:DNA damage response"/>
    <property type="evidence" value="ECO:0007669"/>
    <property type="project" value="InterPro"/>
</dbReference>
<evidence type="ECO:0000256" key="2">
    <source>
        <dbReference type="SAM" id="MobiDB-lite"/>
    </source>
</evidence>
<feature type="region of interest" description="Disordered" evidence="2">
    <location>
        <begin position="81"/>
        <end position="120"/>
    </location>
</feature>
<evidence type="ECO:0000313" key="5">
    <source>
        <dbReference type="Proteomes" id="UP000613740"/>
    </source>
</evidence>
<dbReference type="InterPro" id="IPR037151">
    <property type="entry name" value="AlkB-like_sf"/>
</dbReference>
<comment type="similarity">
    <text evidence="1">Belongs to the alkB family.</text>
</comment>
<dbReference type="PANTHER" id="PTHR21052">
    <property type="entry name" value="SPERMATOGENESIS ASSOCIATED 11-RELATED"/>
    <property type="match status" value="1"/>
</dbReference>
<protein>
    <recommendedName>
        <fullName evidence="3">Alpha-ketoglutarate-dependent dioxygenase AlkB-like domain-containing protein</fullName>
    </recommendedName>
</protein>
<sequence length="312" mass="33185">MFFGPLPQWGGQLCQLLPLDQLMPPSLAAREPAFDQAIVNLYRPGEGITDHVDLARFQDGIVGVSMGGPVVMDFRRLPGGGWEGSAGGGGGRDSSRNDDNRGEGSAATATGDGGGTGGISARQELVPEAAAAAGYCSREAVERLLQTGDGEDDDAEGDEQEPLHPQSGPRDGVWWIEDEEAVAEASEEPDPWAAAANSRAAGQAGEAVGPHHVLAKGRLRRRRRHLRVLLQGGDLIGMSGEARYGWTHGIAQGVTCERVVMLPDQATAPAASRRDQEEEEEEMGVLRHVSRGVRLSVTLRRLVPHIVLSEQA</sequence>
<feature type="compositionally biased region" description="Low complexity" evidence="2">
    <location>
        <begin position="193"/>
        <end position="207"/>
    </location>
</feature>
<dbReference type="OrthoDB" id="412814at2759"/>
<dbReference type="InterPro" id="IPR027450">
    <property type="entry name" value="AlkB-like"/>
</dbReference>
<reference evidence="4" key="1">
    <citation type="journal article" date="2020" name="bioRxiv">
        <title>Comparative genomics of Chlamydomonas.</title>
        <authorList>
            <person name="Craig R.J."/>
            <person name="Hasan A.R."/>
            <person name="Ness R.W."/>
            <person name="Keightley P.D."/>
        </authorList>
    </citation>
    <scope>NUCLEOTIDE SEQUENCE</scope>
    <source>
        <strain evidence="4">CCAP 11/173</strain>
    </source>
</reference>
<dbReference type="AlphaFoldDB" id="A0A835T7G2"/>
<evidence type="ECO:0000313" key="4">
    <source>
        <dbReference type="EMBL" id="KAG2437658.1"/>
    </source>
</evidence>
<dbReference type="GO" id="GO:0006631">
    <property type="term" value="P:fatty acid metabolic process"/>
    <property type="evidence" value="ECO:0007669"/>
    <property type="project" value="TreeGrafter"/>
</dbReference>
<feature type="compositionally biased region" description="Acidic residues" evidence="2">
    <location>
        <begin position="149"/>
        <end position="160"/>
    </location>
</feature>
<dbReference type="Proteomes" id="UP000613740">
    <property type="component" value="Unassembled WGS sequence"/>
</dbReference>
<dbReference type="InterPro" id="IPR032870">
    <property type="entry name" value="ALKBH7-like"/>
</dbReference>
<evidence type="ECO:0000256" key="1">
    <source>
        <dbReference type="ARBA" id="ARBA00007879"/>
    </source>
</evidence>
<dbReference type="EMBL" id="JAEHOD010000045">
    <property type="protein sequence ID" value="KAG2437658.1"/>
    <property type="molecule type" value="Genomic_DNA"/>
</dbReference>
<accession>A0A835T7G2</accession>